<evidence type="ECO:0000256" key="2">
    <source>
        <dbReference type="ARBA" id="ARBA00023235"/>
    </source>
</evidence>
<keyword evidence="12" id="KW-1185">Reference proteome</keyword>
<dbReference type="EMBL" id="JAGSPN010000007">
    <property type="protein sequence ID" value="MBR7782718.1"/>
    <property type="molecule type" value="Genomic_DNA"/>
</dbReference>
<gene>
    <name evidence="11" type="ORF">KDM89_11230</name>
</gene>
<dbReference type="InterPro" id="IPR050188">
    <property type="entry name" value="RluA_PseudoU_synthase"/>
</dbReference>
<name>A0A941DKZ1_9BURK</name>
<proteinExistence type="predicted"/>
<dbReference type="GO" id="GO:0003723">
    <property type="term" value="F:RNA binding"/>
    <property type="evidence" value="ECO:0007669"/>
    <property type="project" value="InterPro"/>
</dbReference>
<evidence type="ECO:0000259" key="10">
    <source>
        <dbReference type="Pfam" id="PF00849"/>
    </source>
</evidence>
<evidence type="ECO:0000313" key="11">
    <source>
        <dbReference type="EMBL" id="MBR7782718.1"/>
    </source>
</evidence>
<evidence type="ECO:0000256" key="9">
    <source>
        <dbReference type="ARBA" id="ARBA00043049"/>
    </source>
</evidence>
<dbReference type="AlphaFoldDB" id="A0A941DKZ1"/>
<evidence type="ECO:0000256" key="4">
    <source>
        <dbReference type="ARBA" id="ARBA00037670"/>
    </source>
</evidence>
<dbReference type="EC" id="5.4.99.26" evidence="5"/>
<evidence type="ECO:0000256" key="5">
    <source>
        <dbReference type="ARBA" id="ARBA00038943"/>
    </source>
</evidence>
<dbReference type="GO" id="GO:0008033">
    <property type="term" value="P:tRNA processing"/>
    <property type="evidence" value="ECO:0007669"/>
    <property type="project" value="UniProtKB-KW"/>
</dbReference>
<dbReference type="InterPro" id="IPR006145">
    <property type="entry name" value="PsdUridine_synth_RsuA/RluA"/>
</dbReference>
<dbReference type="GO" id="GO:0160149">
    <property type="term" value="F:tRNA pseudouridine(65) synthase activity"/>
    <property type="evidence" value="ECO:0007669"/>
    <property type="project" value="UniProtKB-EC"/>
</dbReference>
<dbReference type="Gene3D" id="3.30.2350.10">
    <property type="entry name" value="Pseudouridine synthase"/>
    <property type="match status" value="1"/>
</dbReference>
<comment type="function">
    <text evidence="4">Responsible for synthesis of pseudouridine from uracil-65 in transfer RNAs.</text>
</comment>
<organism evidence="11 12">
    <name type="scientific">Undibacterium luofuense</name>
    <dbReference type="NCBI Taxonomy" id="2828733"/>
    <lineage>
        <taxon>Bacteria</taxon>
        <taxon>Pseudomonadati</taxon>
        <taxon>Pseudomonadota</taxon>
        <taxon>Betaproteobacteria</taxon>
        <taxon>Burkholderiales</taxon>
        <taxon>Oxalobacteraceae</taxon>
        <taxon>Undibacterium</taxon>
    </lineage>
</organism>
<evidence type="ECO:0000256" key="8">
    <source>
        <dbReference type="ARBA" id="ARBA00041975"/>
    </source>
</evidence>
<dbReference type="InterPro" id="IPR020103">
    <property type="entry name" value="PsdUridine_synth_cat_dom_sf"/>
</dbReference>
<sequence>MGVLMMSVNAETPAETPAETAAETLDVIYRDEYLIAVHKPSGLLVHRSEIDRHETRFALQIVRDQIGQYVYPVHRLDKPTSGILLMALKKETAQHLTLQFAEQRIHKQYQALVRGFVQAQGYIDHALGRVEDDYDDATTEEKQSAQTRYERVQCFEIPALIERYPVSRFSLVNVFPETGRQHQIRRHFKHIFHPLIGDVRYGRGAYNRYFREHFDCHRLMLACTAMSLQHPVSGELLQLDCPPAAMFADTLKAMQAFVCKPPETGVSA</sequence>
<dbReference type="RefSeq" id="WP_212688022.1">
    <property type="nucleotide sequence ID" value="NZ_JAGSPN010000007.1"/>
</dbReference>
<comment type="caution">
    <text evidence="11">The sequence shown here is derived from an EMBL/GenBank/DDBJ whole genome shotgun (WGS) entry which is preliminary data.</text>
</comment>
<protein>
    <recommendedName>
        <fullName evidence="6">tRNA pseudouridine synthase C</fullName>
        <ecNumber evidence="5">5.4.99.26</ecNumber>
    </recommendedName>
    <alternativeName>
        <fullName evidence="8">tRNA pseudouridine(65) synthase</fullName>
    </alternativeName>
    <alternativeName>
        <fullName evidence="9">tRNA pseudouridylate synthase C</fullName>
    </alternativeName>
    <alternativeName>
        <fullName evidence="7">tRNA-uridine isomerase C</fullName>
    </alternativeName>
</protein>
<feature type="domain" description="Pseudouridine synthase RsuA/RluA-like" evidence="10">
    <location>
        <begin position="33"/>
        <end position="190"/>
    </location>
</feature>
<evidence type="ECO:0000313" key="12">
    <source>
        <dbReference type="Proteomes" id="UP000680067"/>
    </source>
</evidence>
<evidence type="ECO:0000256" key="3">
    <source>
        <dbReference type="ARBA" id="ARBA00036607"/>
    </source>
</evidence>
<evidence type="ECO:0000256" key="7">
    <source>
        <dbReference type="ARBA" id="ARBA00041803"/>
    </source>
</evidence>
<keyword evidence="1" id="KW-0819">tRNA processing</keyword>
<evidence type="ECO:0000256" key="1">
    <source>
        <dbReference type="ARBA" id="ARBA00022694"/>
    </source>
</evidence>
<dbReference type="PANTHER" id="PTHR21600">
    <property type="entry name" value="MITOCHONDRIAL RNA PSEUDOURIDINE SYNTHASE"/>
    <property type="match status" value="1"/>
</dbReference>
<dbReference type="SUPFAM" id="SSF55120">
    <property type="entry name" value="Pseudouridine synthase"/>
    <property type="match status" value="1"/>
</dbReference>
<dbReference type="Pfam" id="PF00849">
    <property type="entry name" value="PseudoU_synth_2"/>
    <property type="match status" value="1"/>
</dbReference>
<accession>A0A941DKZ1</accession>
<reference evidence="11" key="1">
    <citation type="submission" date="2021-04" db="EMBL/GenBank/DDBJ databases">
        <title>novel species isolated from subtropical streams in China.</title>
        <authorList>
            <person name="Lu H."/>
        </authorList>
    </citation>
    <scope>NUCLEOTIDE SEQUENCE</scope>
    <source>
        <strain evidence="11">LFS511W</strain>
    </source>
</reference>
<dbReference type="PANTHER" id="PTHR21600:SF56">
    <property type="entry name" value="TRNA PSEUDOURIDINE SYNTHASE C"/>
    <property type="match status" value="1"/>
</dbReference>
<comment type="catalytic activity">
    <reaction evidence="3">
        <text>uridine(65) in tRNA = pseudouridine(65) in tRNA</text>
        <dbReference type="Rhea" id="RHEA:42536"/>
        <dbReference type="Rhea" id="RHEA-COMP:10103"/>
        <dbReference type="Rhea" id="RHEA-COMP:10104"/>
        <dbReference type="ChEBI" id="CHEBI:65314"/>
        <dbReference type="ChEBI" id="CHEBI:65315"/>
        <dbReference type="EC" id="5.4.99.26"/>
    </reaction>
</comment>
<dbReference type="Proteomes" id="UP000680067">
    <property type="component" value="Unassembled WGS sequence"/>
</dbReference>
<keyword evidence="2" id="KW-0413">Isomerase</keyword>
<dbReference type="PROSITE" id="PS01129">
    <property type="entry name" value="PSI_RLU"/>
    <property type="match status" value="1"/>
</dbReference>
<dbReference type="GO" id="GO:0000455">
    <property type="term" value="P:enzyme-directed rRNA pseudouridine synthesis"/>
    <property type="evidence" value="ECO:0007669"/>
    <property type="project" value="TreeGrafter"/>
</dbReference>
<dbReference type="InterPro" id="IPR006224">
    <property type="entry name" value="PsdUridine_synth_RluA-like_CS"/>
</dbReference>
<evidence type="ECO:0000256" key="6">
    <source>
        <dbReference type="ARBA" id="ARBA00040675"/>
    </source>
</evidence>